<reference evidence="6 7" key="1">
    <citation type="journal article" date="2012" name="Eukaryot. Cell">
        <title>Draft genome sequence of CBS 2479, the standard type strain of Trichosporon asahii.</title>
        <authorList>
            <person name="Yang R.Y."/>
            <person name="Li H.T."/>
            <person name="Zhu H."/>
            <person name="Zhou G.P."/>
            <person name="Wang M."/>
            <person name="Wang L."/>
        </authorList>
    </citation>
    <scope>NUCLEOTIDE SEQUENCE [LARGE SCALE GENOMIC DNA]</scope>
    <source>
        <strain evidence="7">ATCC 90039 / CBS 2479 / JCM 2466 / KCTC 7840 / NCYC 2677 / UAMH 7654</strain>
    </source>
</reference>
<gene>
    <name evidence="6" type="ORF">A1Q1_05077</name>
</gene>
<dbReference type="KEGG" id="tasa:A1Q1_05077"/>
<feature type="compositionally biased region" description="Basic and acidic residues" evidence="4">
    <location>
        <begin position="37"/>
        <end position="51"/>
    </location>
</feature>
<feature type="region of interest" description="Disordered" evidence="4">
    <location>
        <begin position="72"/>
        <end position="160"/>
    </location>
</feature>
<dbReference type="RefSeq" id="XP_014177359.1">
    <property type="nucleotide sequence ID" value="XM_014321884.1"/>
</dbReference>
<dbReference type="InterPro" id="IPR023174">
    <property type="entry name" value="PDEase_CS"/>
</dbReference>
<feature type="region of interest" description="Disordered" evidence="4">
    <location>
        <begin position="24"/>
        <end position="58"/>
    </location>
</feature>
<dbReference type="Pfam" id="PF00233">
    <property type="entry name" value="PDEase_I"/>
    <property type="match status" value="1"/>
</dbReference>
<feature type="compositionally biased region" description="Low complexity" evidence="4">
    <location>
        <begin position="104"/>
        <end position="115"/>
    </location>
</feature>
<dbReference type="AlphaFoldDB" id="J5Q9U9"/>
<dbReference type="SMART" id="SM00471">
    <property type="entry name" value="HDc"/>
    <property type="match status" value="1"/>
</dbReference>
<keyword evidence="2 3" id="KW-0378">Hydrolase</keyword>
<evidence type="ECO:0000313" key="6">
    <source>
        <dbReference type="EMBL" id="EJT46248.1"/>
    </source>
</evidence>
<evidence type="ECO:0000256" key="4">
    <source>
        <dbReference type="SAM" id="MobiDB-lite"/>
    </source>
</evidence>
<dbReference type="PROSITE" id="PS00126">
    <property type="entry name" value="PDEASE_I_1"/>
    <property type="match status" value="1"/>
</dbReference>
<dbReference type="Gene3D" id="1.10.1300.10">
    <property type="entry name" value="3'5'-cyclic nucleotide phosphodiesterase, catalytic domain"/>
    <property type="match status" value="1"/>
</dbReference>
<feature type="compositionally biased region" description="Low complexity" evidence="4">
    <location>
        <begin position="141"/>
        <end position="159"/>
    </location>
</feature>
<dbReference type="GeneID" id="25988589"/>
<proteinExistence type="inferred from homology"/>
<dbReference type="InterPro" id="IPR002073">
    <property type="entry name" value="PDEase_catalytic_dom"/>
</dbReference>
<evidence type="ECO:0000256" key="1">
    <source>
        <dbReference type="ARBA" id="ARBA00022723"/>
    </source>
</evidence>
<dbReference type="Proteomes" id="UP000002748">
    <property type="component" value="Unassembled WGS sequence"/>
</dbReference>
<comment type="similarity">
    <text evidence="3">Belongs to the cyclic nucleotide phosphodiesterase family.</text>
</comment>
<dbReference type="EC" id="3.1.4.-" evidence="3"/>
<protein>
    <recommendedName>
        <fullName evidence="3">Phosphodiesterase</fullName>
        <ecNumber evidence="3">3.1.4.-</ecNumber>
    </recommendedName>
</protein>
<dbReference type="OrthoDB" id="546632at2759"/>
<dbReference type="GO" id="GO:0004114">
    <property type="term" value="F:3',5'-cyclic-nucleotide phosphodiesterase activity"/>
    <property type="evidence" value="ECO:0007669"/>
    <property type="project" value="InterPro"/>
</dbReference>
<organism evidence="6 7">
    <name type="scientific">Trichosporon asahii var. asahii (strain ATCC 90039 / CBS 2479 / JCM 2466 / KCTC 7840 / NBRC 103889/ NCYC 2677 / UAMH 7654)</name>
    <name type="common">Yeast</name>
    <dbReference type="NCBI Taxonomy" id="1186058"/>
    <lineage>
        <taxon>Eukaryota</taxon>
        <taxon>Fungi</taxon>
        <taxon>Dikarya</taxon>
        <taxon>Basidiomycota</taxon>
        <taxon>Agaricomycotina</taxon>
        <taxon>Tremellomycetes</taxon>
        <taxon>Trichosporonales</taxon>
        <taxon>Trichosporonaceae</taxon>
        <taxon>Trichosporon</taxon>
    </lineage>
</organism>
<dbReference type="PANTHER" id="PTHR11347">
    <property type="entry name" value="CYCLIC NUCLEOTIDE PHOSPHODIESTERASE"/>
    <property type="match status" value="1"/>
</dbReference>
<dbReference type="PROSITE" id="PS51845">
    <property type="entry name" value="PDEASE_I_2"/>
    <property type="match status" value="1"/>
</dbReference>
<dbReference type="GO" id="GO:0046872">
    <property type="term" value="F:metal ion binding"/>
    <property type="evidence" value="ECO:0007669"/>
    <property type="project" value="UniProtKB-KW"/>
</dbReference>
<comment type="caution">
    <text evidence="6">The sequence shown here is derived from an EMBL/GenBank/DDBJ whole genome shotgun (WGS) entry which is preliminary data.</text>
</comment>
<dbReference type="InterPro" id="IPR003607">
    <property type="entry name" value="HD/PDEase_dom"/>
</dbReference>
<evidence type="ECO:0000313" key="7">
    <source>
        <dbReference type="Proteomes" id="UP000002748"/>
    </source>
</evidence>
<dbReference type="CDD" id="cd00077">
    <property type="entry name" value="HDc"/>
    <property type="match status" value="1"/>
</dbReference>
<evidence type="ECO:0000256" key="3">
    <source>
        <dbReference type="RuleBase" id="RU363067"/>
    </source>
</evidence>
<accession>J5Q9U9</accession>
<feature type="domain" description="PDEase" evidence="5">
    <location>
        <begin position="603"/>
        <end position="986"/>
    </location>
</feature>
<evidence type="ECO:0000259" key="5">
    <source>
        <dbReference type="PROSITE" id="PS51845"/>
    </source>
</evidence>
<keyword evidence="1 3" id="KW-0479">Metal-binding</keyword>
<dbReference type="VEuPathDB" id="FungiDB:A1Q1_05077"/>
<dbReference type="GO" id="GO:0007165">
    <property type="term" value="P:signal transduction"/>
    <property type="evidence" value="ECO:0007669"/>
    <property type="project" value="InterPro"/>
</dbReference>
<dbReference type="EMBL" id="ALBS01000297">
    <property type="protein sequence ID" value="EJT46248.1"/>
    <property type="molecule type" value="Genomic_DNA"/>
</dbReference>
<dbReference type="InterPro" id="IPR036971">
    <property type="entry name" value="PDEase_catalytic_dom_sf"/>
</dbReference>
<comment type="cofactor">
    <cofactor evidence="3">
        <name>a divalent metal cation</name>
        <dbReference type="ChEBI" id="CHEBI:60240"/>
    </cofactor>
    <text evidence="3">Binds 2 divalent metal cations per subunit. Site 1 may preferentially bind zinc ions, while site 2 has a preference for magnesium and/or manganese ions.</text>
</comment>
<dbReference type="HOGENOM" id="CLU_268531_0_0_1"/>
<dbReference type="SUPFAM" id="SSF109604">
    <property type="entry name" value="HD-domain/PDEase-like"/>
    <property type="match status" value="1"/>
</dbReference>
<sequence length="1103" mass="119310">MLSNAPIIPSSAFSVIALLPDSMSMGSQTGPTPPPLVHRDSAPKIHTRSDWNNEETDNLSLHSRRLSLAPGLGSGFNTASKPSPLATSPEIPSSSRLAPPNADSPSSMHSRTRSSGNRKTSLGSPLGSEALRQPRGSMQIGSAARSSAMAGRSRPGAAGDDLVGALRQYGLEVPGDLETQGQVSGKGPAGEAQQASSAFAVSQGGAEVGYRGAVALLCIDEEALGTADSTISPRRVMNKATGDHRPLTAVHQASHLPSLLSSPTTSASSTSPQQVILVPLEEPPVLPSLSILTSKGTTPSAVCFQNDIIQAARRVEDQWINNATASIERIMQLCNGADRYAEENEGQKPPVLLVYVPGSGLSNNALSACVAAGASGFLYPPFDSHTADYIVQLVAAANAGKTASMVGLPNDVASPQSSITSLSLHSGFDDEAKVVLTPTALGKGAEHESERALNASLHPARRRVSTQLNLSRVISQGSTASVESEQRFERSEIANLSPNIGRRSSLAKVTVSNVGQLPSKYQLLESMIANSDDSRRRSVDNGGLALAFDRVTQRAMPAPQGFGQTFSVIAREQEQEATEGSNKTQFAEVLGETFHHILSWIQIQMEDYEAMSAPISRDDRVRLVSALNSWDFRPHLLSQADLYRVACLVFEAALHVEGIADLGITQDQMNRFLFAVRAIYHKPNPYHNYIHAIDVLQATYMFLMSIGVVPPFSFFLDLVPGQTIWKRPTEDAQPAGGAGTQRARDILRPQDVFAILMAAIGHDVGHPGLSNAFMKNAKVPLSLVYDDKSVLENMHTVLVVKLLNKHGFGFLLGTPSEQEVAQFPARGEIDWRGFRRVLYSAILATDMSLHFAWIQRLQEFGSAMQQGKITDREELRDEDRVMVSQALIKCADISNPTRPIDVSEHWSTVLLDEWTKQAFLEEELDLPVSVVAGVDARLQAKGQVGFINLFTEPLFKAAAEALPELTQFADSCIENKNIWMTRLEHLEADSDENAKLTALLQELVSTPTASSQDERFNTLLPAILPPGLVHHDESPTEETADAQQLAGVRSVRPPIIDALRAVYEEEVHHPRNHCLSSYQQSRRMSTPDAIALLSRSNLRGGHI</sequence>
<name>J5Q9U9_TRIAS</name>
<evidence type="ECO:0000256" key="2">
    <source>
        <dbReference type="ARBA" id="ARBA00022801"/>
    </source>
</evidence>